<feature type="domain" description="Cadherin" evidence="19">
    <location>
        <begin position="3163"/>
        <end position="3265"/>
    </location>
</feature>
<dbReference type="FunFam" id="2.60.40.60:FF:000275">
    <property type="entry name" value="Si:dkey-30k22.7"/>
    <property type="match status" value="1"/>
</dbReference>
<keyword evidence="3 14" id="KW-0245">EGF-like domain</keyword>
<keyword evidence="6" id="KW-0677">Repeat</keyword>
<keyword evidence="9 15" id="KW-1133">Transmembrane helix</keyword>
<dbReference type="FunFam" id="2.10.25.10:FF:000006">
    <property type="entry name" value="Versican core protein-like isoform 1"/>
    <property type="match status" value="1"/>
</dbReference>
<keyword evidence="11 14" id="KW-1015">Disulfide bond</keyword>
<dbReference type="SUPFAM" id="SSF57196">
    <property type="entry name" value="EGF/Laminin"/>
    <property type="match status" value="4"/>
</dbReference>
<dbReference type="FunFam" id="2.60.40.60:FF:000020">
    <property type="entry name" value="Dachsous cadherin-related 1b"/>
    <property type="match status" value="2"/>
</dbReference>
<dbReference type="PANTHER" id="PTHR24026:SF125">
    <property type="entry name" value="FAT-LIKE CADHERIN-RELATED TUMOR SUPPRESSOR HOMOLOG"/>
    <property type="match status" value="1"/>
</dbReference>
<feature type="disulfide bond" evidence="14">
    <location>
        <begin position="4248"/>
        <end position="4257"/>
    </location>
</feature>
<dbReference type="Pfam" id="PF02210">
    <property type="entry name" value="Laminin_G_2"/>
    <property type="match status" value="1"/>
</dbReference>
<comment type="caution">
    <text evidence="14">Lacks conserved residue(s) required for the propagation of feature annotation.</text>
</comment>
<dbReference type="STRING" id="7375.A0A0L0C098"/>
<dbReference type="GO" id="GO:0001736">
    <property type="term" value="P:establishment of planar polarity"/>
    <property type="evidence" value="ECO:0007669"/>
    <property type="project" value="UniProtKB-ARBA"/>
</dbReference>
<dbReference type="PROSITE" id="PS50025">
    <property type="entry name" value="LAM_G_DOMAIN"/>
    <property type="match status" value="1"/>
</dbReference>
<feature type="domain" description="Cadherin" evidence="19">
    <location>
        <begin position="1712"/>
        <end position="1809"/>
    </location>
</feature>
<feature type="disulfide bond" evidence="14">
    <location>
        <begin position="3890"/>
        <end position="3899"/>
    </location>
</feature>
<feature type="domain" description="Cadherin" evidence="19">
    <location>
        <begin position="2234"/>
        <end position="2335"/>
    </location>
</feature>
<dbReference type="PANTHER" id="PTHR24026">
    <property type="entry name" value="FAT ATYPICAL CADHERIN-RELATED"/>
    <property type="match status" value="1"/>
</dbReference>
<feature type="domain" description="EGF-like" evidence="18">
    <location>
        <begin position="4109"/>
        <end position="4145"/>
    </location>
</feature>
<dbReference type="FunFam" id="2.60.40.60:FF:000053">
    <property type="entry name" value="FAT atypical cadherin 3"/>
    <property type="match status" value="1"/>
</dbReference>
<keyword evidence="4 15" id="KW-0812">Transmembrane</keyword>
<dbReference type="SMART" id="SM00181">
    <property type="entry name" value="EGF"/>
    <property type="match status" value="6"/>
</dbReference>
<dbReference type="SUPFAM" id="SSF49313">
    <property type="entry name" value="Cadherin-like"/>
    <property type="match status" value="33"/>
</dbReference>
<feature type="domain" description="Cadherin" evidence="19">
    <location>
        <begin position="3266"/>
        <end position="3370"/>
    </location>
</feature>
<evidence type="ECO:0000256" key="15">
    <source>
        <dbReference type="SAM" id="Phobius"/>
    </source>
</evidence>
<feature type="domain" description="Cadherin" evidence="19">
    <location>
        <begin position="1296"/>
        <end position="1401"/>
    </location>
</feature>
<dbReference type="CDD" id="cd00054">
    <property type="entry name" value="EGF_CA"/>
    <property type="match status" value="5"/>
</dbReference>
<dbReference type="GO" id="GO:0050839">
    <property type="term" value="F:cell adhesion molecule binding"/>
    <property type="evidence" value="ECO:0007669"/>
    <property type="project" value="UniProtKB-ARBA"/>
</dbReference>
<dbReference type="OMA" id="YSSLYYE"/>
<evidence type="ECO:0000256" key="8">
    <source>
        <dbReference type="ARBA" id="ARBA00022889"/>
    </source>
</evidence>
<dbReference type="FunFam" id="2.60.40.60:FF:000066">
    <property type="entry name" value="FAT atypical cadherin 1"/>
    <property type="match status" value="1"/>
</dbReference>
<dbReference type="FunFam" id="2.60.40.60:FF:000015">
    <property type="entry name" value="FAT atypical cadherin 1"/>
    <property type="match status" value="2"/>
</dbReference>
<dbReference type="FunFam" id="2.10.25.10:FF:000682">
    <property type="entry name" value="Fat-like cadherin-related tumor suppressor homolog"/>
    <property type="match status" value="1"/>
</dbReference>
<dbReference type="SMART" id="SM00282">
    <property type="entry name" value="LamG"/>
    <property type="match status" value="1"/>
</dbReference>
<dbReference type="InterPro" id="IPR000152">
    <property type="entry name" value="EGF-type_Asp/Asn_hydroxyl_site"/>
</dbReference>
<evidence type="ECO:0000313" key="20">
    <source>
        <dbReference type="EMBL" id="KNC25725.1"/>
    </source>
</evidence>
<feature type="domain" description="Cadherin" evidence="19">
    <location>
        <begin position="2336"/>
        <end position="2443"/>
    </location>
</feature>
<feature type="disulfide bond" evidence="14">
    <location>
        <begin position="4135"/>
        <end position="4144"/>
    </location>
</feature>
<dbReference type="FunFam" id="2.60.40.60:FF:000033">
    <property type="entry name" value="FAT atypical cadherin 1"/>
    <property type="match status" value="2"/>
</dbReference>
<evidence type="ECO:0000259" key="18">
    <source>
        <dbReference type="PROSITE" id="PS50026"/>
    </source>
</evidence>
<dbReference type="FunFam" id="2.60.40.60:FF:000005">
    <property type="entry name" value="Protocadherin 9"/>
    <property type="match status" value="1"/>
</dbReference>
<dbReference type="InterPro" id="IPR018097">
    <property type="entry name" value="EGF_Ca-bd_CS"/>
</dbReference>
<dbReference type="FunFam" id="2.60.40.60:FF:000064">
    <property type="entry name" value="FAT atypical cadherin 1"/>
    <property type="match status" value="1"/>
</dbReference>
<feature type="domain" description="Cadherin" evidence="19">
    <location>
        <begin position="175"/>
        <end position="282"/>
    </location>
</feature>
<dbReference type="PROSITE" id="PS00232">
    <property type="entry name" value="CADHERIN_1"/>
    <property type="match status" value="12"/>
</dbReference>
<dbReference type="FunFam" id="2.60.40.60:FF:000037">
    <property type="entry name" value="FAT atypical cadherin 1"/>
    <property type="match status" value="1"/>
</dbReference>
<dbReference type="FunFam" id="2.60.40.60:FF:000039">
    <property type="entry name" value="FAT atypical cadherin 3"/>
    <property type="match status" value="1"/>
</dbReference>
<dbReference type="CDD" id="cd11304">
    <property type="entry name" value="Cadherin_repeat"/>
    <property type="match status" value="33"/>
</dbReference>
<dbReference type="OrthoDB" id="6252479at2759"/>
<feature type="domain" description="Cadherin" evidence="19">
    <location>
        <begin position="985"/>
        <end position="1084"/>
    </location>
</feature>
<reference evidence="20 21" key="1">
    <citation type="journal article" date="2015" name="Nat. Commun.">
        <title>Lucilia cuprina genome unlocks parasitic fly biology to underpin future interventions.</title>
        <authorList>
            <person name="Anstead C.A."/>
            <person name="Korhonen P.K."/>
            <person name="Young N.D."/>
            <person name="Hall R.S."/>
            <person name="Jex A.R."/>
            <person name="Murali S.C."/>
            <person name="Hughes D.S."/>
            <person name="Lee S.F."/>
            <person name="Perry T."/>
            <person name="Stroehlein A.J."/>
            <person name="Ansell B.R."/>
            <person name="Breugelmans B."/>
            <person name="Hofmann A."/>
            <person name="Qu J."/>
            <person name="Dugan S."/>
            <person name="Lee S.L."/>
            <person name="Chao H."/>
            <person name="Dinh H."/>
            <person name="Han Y."/>
            <person name="Doddapaneni H.V."/>
            <person name="Worley K.C."/>
            <person name="Muzny D.M."/>
            <person name="Ioannidis P."/>
            <person name="Waterhouse R.M."/>
            <person name="Zdobnov E.M."/>
            <person name="James P.J."/>
            <person name="Bagnall N.H."/>
            <person name="Kotze A.C."/>
            <person name="Gibbs R.A."/>
            <person name="Richards S."/>
            <person name="Batterham P."/>
            <person name="Gasser R.B."/>
        </authorList>
    </citation>
    <scope>NUCLEOTIDE SEQUENCE [LARGE SCALE GENOMIC DNA]</scope>
    <source>
        <strain evidence="20 21">LS</strain>
        <tissue evidence="20">Full body</tissue>
    </source>
</reference>
<evidence type="ECO:0000256" key="6">
    <source>
        <dbReference type="ARBA" id="ARBA00022737"/>
    </source>
</evidence>
<feature type="domain" description="Cadherin" evidence="19">
    <location>
        <begin position="1190"/>
        <end position="1295"/>
    </location>
</feature>
<dbReference type="InterPro" id="IPR020894">
    <property type="entry name" value="Cadherin_CS"/>
</dbReference>
<evidence type="ECO:0000256" key="1">
    <source>
        <dbReference type="ARBA" id="ARBA00004251"/>
    </source>
</evidence>
<keyword evidence="8" id="KW-0130">Cell adhesion</keyword>
<evidence type="ECO:0000256" key="7">
    <source>
        <dbReference type="ARBA" id="ARBA00022837"/>
    </source>
</evidence>
<feature type="disulfide bond" evidence="14">
    <location>
        <begin position="4174"/>
        <end position="4183"/>
    </location>
</feature>
<feature type="disulfide bond" evidence="14">
    <location>
        <begin position="3871"/>
        <end position="3888"/>
    </location>
</feature>
<dbReference type="InterPro" id="IPR013320">
    <property type="entry name" value="ConA-like_dom_sf"/>
</dbReference>
<dbReference type="FunFam" id="2.60.40.60:FF:000024">
    <property type="entry name" value="FAT atypical cadherin 3"/>
    <property type="match status" value="2"/>
</dbReference>
<dbReference type="FunFam" id="2.60.40.60:FF:000080">
    <property type="entry name" value="FAT atypical cadherin 1"/>
    <property type="match status" value="1"/>
</dbReference>
<dbReference type="SMART" id="SM00112">
    <property type="entry name" value="CA"/>
    <property type="match status" value="34"/>
</dbReference>
<dbReference type="PROSITE" id="PS01186">
    <property type="entry name" value="EGF_2"/>
    <property type="match status" value="1"/>
</dbReference>
<feature type="domain" description="Cadherin" evidence="19">
    <location>
        <begin position="284"/>
        <end position="395"/>
    </location>
</feature>
<feature type="domain" description="Cadherin" evidence="19">
    <location>
        <begin position="2854"/>
        <end position="2958"/>
    </location>
</feature>
<organism evidence="20 21">
    <name type="scientific">Lucilia cuprina</name>
    <name type="common">Green bottle fly</name>
    <name type="synonym">Australian sheep blowfly</name>
    <dbReference type="NCBI Taxonomy" id="7375"/>
    <lineage>
        <taxon>Eukaryota</taxon>
        <taxon>Metazoa</taxon>
        <taxon>Ecdysozoa</taxon>
        <taxon>Arthropoda</taxon>
        <taxon>Hexapoda</taxon>
        <taxon>Insecta</taxon>
        <taxon>Pterygota</taxon>
        <taxon>Neoptera</taxon>
        <taxon>Endopterygota</taxon>
        <taxon>Diptera</taxon>
        <taxon>Brachycera</taxon>
        <taxon>Muscomorpha</taxon>
        <taxon>Oestroidea</taxon>
        <taxon>Calliphoridae</taxon>
        <taxon>Luciliinae</taxon>
        <taxon>Lucilia</taxon>
    </lineage>
</organism>
<feature type="domain" description="Cadherin" evidence="19">
    <location>
        <begin position="2546"/>
        <end position="2648"/>
    </location>
</feature>
<feature type="domain" description="Cadherin" evidence="19">
    <location>
        <begin position="1501"/>
        <end position="1606"/>
    </location>
</feature>
<feature type="domain" description="Cadherin" evidence="19">
    <location>
        <begin position="2959"/>
        <end position="3063"/>
    </location>
</feature>
<protein>
    <submittedName>
        <fullName evidence="20">Putative Fat-like cadherin-related tumor suppressor</fullName>
    </submittedName>
</protein>
<dbReference type="PROSITE" id="PS00022">
    <property type="entry name" value="EGF_1"/>
    <property type="match status" value="4"/>
</dbReference>
<comment type="subcellular location">
    <subcellularLocation>
        <location evidence="1">Cell membrane</location>
        <topology evidence="1">Single-pass type I membrane protein</topology>
    </subcellularLocation>
</comment>
<dbReference type="GO" id="GO:0007010">
    <property type="term" value="P:cytoskeleton organization"/>
    <property type="evidence" value="ECO:0007669"/>
    <property type="project" value="UniProtKB-ARBA"/>
</dbReference>
<evidence type="ECO:0000256" key="2">
    <source>
        <dbReference type="ARBA" id="ARBA00022475"/>
    </source>
</evidence>
<dbReference type="GO" id="GO:0048513">
    <property type="term" value="P:animal organ development"/>
    <property type="evidence" value="ECO:0007669"/>
    <property type="project" value="UniProtKB-ARBA"/>
</dbReference>
<dbReference type="FunFam" id="2.60.40.60:FF:000021">
    <property type="entry name" value="FAT atypical cadherin 1"/>
    <property type="match status" value="1"/>
</dbReference>
<dbReference type="FunFam" id="2.10.25.10:FF:000508">
    <property type="entry name" value="Eyes shut homolog"/>
    <property type="match status" value="1"/>
</dbReference>
<dbReference type="GO" id="GO:0007163">
    <property type="term" value="P:establishment or maintenance of cell polarity"/>
    <property type="evidence" value="ECO:0007669"/>
    <property type="project" value="UniProtKB-ARBA"/>
</dbReference>
<evidence type="ECO:0000259" key="17">
    <source>
        <dbReference type="PROSITE" id="PS50025"/>
    </source>
</evidence>
<accession>A0A0L0C098</accession>
<dbReference type="Pfam" id="PF00008">
    <property type="entry name" value="EGF"/>
    <property type="match status" value="1"/>
</dbReference>
<feature type="domain" description="Cadherin" evidence="19">
    <location>
        <begin position="2444"/>
        <end position="2545"/>
    </location>
</feature>
<evidence type="ECO:0000256" key="14">
    <source>
        <dbReference type="PROSITE-ProRule" id="PRU00076"/>
    </source>
</evidence>
<keyword evidence="12" id="KW-0325">Glycoprotein</keyword>
<feature type="domain" description="Cadherin" evidence="19">
    <location>
        <begin position="3476"/>
        <end position="3580"/>
    </location>
</feature>
<feature type="domain" description="Cadherin" evidence="19">
    <location>
        <begin position="1402"/>
        <end position="1500"/>
    </location>
</feature>
<dbReference type="InterPro" id="IPR001881">
    <property type="entry name" value="EGF-like_Ca-bd_dom"/>
</dbReference>
<dbReference type="PRINTS" id="PR00205">
    <property type="entry name" value="CADHERIN"/>
</dbReference>
<feature type="domain" description="Cadherin" evidence="19">
    <location>
        <begin position="3371"/>
        <end position="3475"/>
    </location>
</feature>
<dbReference type="PROSITE" id="PS00010">
    <property type="entry name" value="ASX_HYDROXYL"/>
    <property type="match status" value="2"/>
</dbReference>
<feature type="domain" description="Cadherin" evidence="19">
    <location>
        <begin position="2133"/>
        <end position="2233"/>
    </location>
</feature>
<feature type="chain" id="PRO_5005535349" evidence="16">
    <location>
        <begin position="30"/>
        <end position="4639"/>
    </location>
</feature>
<dbReference type="FunFam" id="2.60.120.200:FF:000250">
    <property type="entry name" value="Fat-like cadherin-related tumor suppressor homolog"/>
    <property type="match status" value="1"/>
</dbReference>
<dbReference type="FunFam" id="2.60.40.60:FF:000051">
    <property type="entry name" value="FAT atypical cadherin 1"/>
    <property type="match status" value="1"/>
</dbReference>
<dbReference type="PROSITE" id="PS50026">
    <property type="entry name" value="EGF_3"/>
    <property type="match status" value="5"/>
</dbReference>
<evidence type="ECO:0000256" key="11">
    <source>
        <dbReference type="ARBA" id="ARBA00023157"/>
    </source>
</evidence>
<feature type="domain" description="EGF-like" evidence="18">
    <location>
        <begin position="4185"/>
        <end position="4220"/>
    </location>
</feature>
<dbReference type="FunFam" id="2.60.40.60:FF:000100">
    <property type="entry name" value="protocadherin Fat 2"/>
    <property type="match status" value="1"/>
</dbReference>
<feature type="domain" description="Cadherin" evidence="19">
    <location>
        <begin position="769"/>
        <end position="873"/>
    </location>
</feature>
<feature type="domain" description="Cadherin" evidence="19">
    <location>
        <begin position="1085"/>
        <end position="1194"/>
    </location>
</feature>
<feature type="signal peptide" evidence="16">
    <location>
        <begin position="1"/>
        <end position="29"/>
    </location>
</feature>
<dbReference type="FunFam" id="2.60.40.60:FF:000059">
    <property type="entry name" value="FAT atypical cadherin 3"/>
    <property type="match status" value="1"/>
</dbReference>
<dbReference type="FunFam" id="2.60.40.60:FF:000013">
    <property type="entry name" value="Cadherin EGF LAG seven-pass G-type receptor"/>
    <property type="match status" value="4"/>
</dbReference>
<dbReference type="InterPro" id="IPR002126">
    <property type="entry name" value="Cadherin-like_dom"/>
</dbReference>
<dbReference type="GO" id="GO:0005509">
    <property type="term" value="F:calcium ion binding"/>
    <property type="evidence" value="ECO:0007669"/>
    <property type="project" value="UniProtKB-UniRule"/>
</dbReference>
<keyword evidence="2" id="KW-1003">Cell membrane</keyword>
<evidence type="ECO:0000256" key="3">
    <source>
        <dbReference type="ARBA" id="ARBA00022536"/>
    </source>
</evidence>
<keyword evidence="21" id="KW-1185">Reference proteome</keyword>
<dbReference type="Pfam" id="PF00028">
    <property type="entry name" value="Cadherin"/>
    <property type="match status" value="26"/>
</dbReference>
<comment type="caution">
    <text evidence="20">The sequence shown here is derived from an EMBL/GenBank/DDBJ whole genome shotgun (WGS) entry which is preliminary data.</text>
</comment>
<feature type="domain" description="Laminin G" evidence="17">
    <location>
        <begin position="3917"/>
        <end position="4101"/>
    </location>
</feature>
<feature type="transmembrane region" description="Helical" evidence="15">
    <location>
        <begin position="4278"/>
        <end position="4301"/>
    </location>
</feature>
<proteinExistence type="predicted"/>
<dbReference type="SUPFAM" id="SSF49899">
    <property type="entry name" value="Concanavalin A-like lectins/glucanases"/>
    <property type="match status" value="1"/>
</dbReference>
<feature type="domain" description="Cadherin" evidence="19">
    <location>
        <begin position="3059"/>
        <end position="3162"/>
    </location>
</feature>
<feature type="domain" description="Cadherin" evidence="19">
    <location>
        <begin position="2649"/>
        <end position="2756"/>
    </location>
</feature>
<evidence type="ECO:0000256" key="10">
    <source>
        <dbReference type="ARBA" id="ARBA00023136"/>
    </source>
</evidence>
<dbReference type="GO" id="GO:0007156">
    <property type="term" value="P:homophilic cell adhesion via plasma membrane adhesion molecules"/>
    <property type="evidence" value="ECO:0007669"/>
    <property type="project" value="InterPro"/>
</dbReference>
<dbReference type="InterPro" id="IPR015919">
    <property type="entry name" value="Cadherin-like_sf"/>
</dbReference>
<dbReference type="PROSITE" id="PS01187">
    <property type="entry name" value="EGF_CA"/>
    <property type="match status" value="1"/>
</dbReference>
<feature type="domain" description="Cadherin" evidence="19">
    <location>
        <begin position="1941"/>
        <end position="2132"/>
    </location>
</feature>
<dbReference type="InterPro" id="IPR001791">
    <property type="entry name" value="Laminin_G"/>
</dbReference>
<feature type="domain" description="Cadherin" evidence="19">
    <location>
        <begin position="396"/>
        <end position="502"/>
    </location>
</feature>
<dbReference type="CDD" id="cd00110">
    <property type="entry name" value="LamG"/>
    <property type="match status" value="1"/>
</dbReference>
<dbReference type="PROSITE" id="PS50268">
    <property type="entry name" value="CADHERIN_2"/>
    <property type="match status" value="32"/>
</dbReference>
<dbReference type="GO" id="GO:0008104">
    <property type="term" value="P:intracellular protein localization"/>
    <property type="evidence" value="ECO:0007669"/>
    <property type="project" value="UniProtKB-ARBA"/>
</dbReference>
<dbReference type="FunFam" id="2.60.40.60:FF:000041">
    <property type="entry name" value="FAT atypical cadherin 1"/>
    <property type="match status" value="1"/>
</dbReference>
<evidence type="ECO:0000256" key="16">
    <source>
        <dbReference type="SAM" id="SignalP"/>
    </source>
</evidence>
<feature type="domain" description="Cadherin" evidence="19">
    <location>
        <begin position="874"/>
        <end position="976"/>
    </location>
</feature>
<dbReference type="GO" id="GO:0005886">
    <property type="term" value="C:plasma membrane"/>
    <property type="evidence" value="ECO:0007669"/>
    <property type="project" value="UniProtKB-SubCell"/>
</dbReference>
<dbReference type="FunFam" id="2.60.40.60:FF:000084">
    <property type="entry name" value="FAT atypical cadherin 3"/>
    <property type="match status" value="1"/>
</dbReference>
<feature type="domain" description="Cadherin" evidence="19">
    <location>
        <begin position="1607"/>
        <end position="1711"/>
    </location>
</feature>
<evidence type="ECO:0000256" key="9">
    <source>
        <dbReference type="ARBA" id="ARBA00022989"/>
    </source>
</evidence>
<sequence length="4639" mass="522427">MRPQKYAYTFQCIPIVLKLLVLLLYIVQASCSAHNDWNSKSVEKDKENIFKFTRNAYNVTIPENSIGKTYAKPKVYDYKIGIEIQKRCAVNFRIVSGDKDKLFKTEERIIGNFAFLAIRTRTSNVVLNREKNEEYVLNIKAFISCPEIKPKLSYEDECTMYLQVLDRNDLSPLFYPTEYSATISEDLPIHSSILTVTAEDADLGLNGEIYYSFLDDNPYFVIHPSTGVISNVRLLEHLGDQQLVIVVLAVDRGSALNHYNHQSSKAKVHINIQKTNLFAPELHVTTLSNTVVNESIIVKNKVYGIIQVFDKDSGRNGEINSVKIISGDPNGNFRLTETETKGEYYINLNKLSTFNNSRNVFNLTIRVEDNGIPIKFSYKVVPIIINVEKNNGPVFTKQFYEVSIPETSPPNMPVIRLKVTDPDFGRNALVTLEIVGGNEGGEFRINPDSGMLYTQKALDAEKTSFYTLTVTAIDQANLGVRKQSSAKVKINILDINDNDPIFDDNVSTVSLNENELAGTFVTKVSARDNDSGENSYISYSIANLNDVPFDIDHFSGVIRTSSLIDYEVMRRSYKLRIRASDWGLPFRRQTEKEILIKINNINDNRPQFERVNCVGKISRNAPVGTDIFTLSAIDFDVGDYITYRLLSGNDDGCFNLDPTTGIITIGCDLKDVRSSHRFLNVSSTDGTHFSDEMTIEIRLLGNQMYEILTNIDENGYTSFECHETGIAKKLADTLATSERNNMVDKEINSDEYILMPSRYGQNLHNPEFINFPMELKINESLTLGETITWFKAKDRDLGYNGKLIFGISEGDFDSVFRVDPDSGELLLIGYLDRERQDEYVLNITVCDLGQPCKCASKMLTVTILDVNDNPPVIQKSLARFHLREDVDNKTQIFCLKATDADFGVNALIEFKMKTETTNFALNSTTGCLFVNGKLDREQTEEHKLKIVAKDKGYPSLSAEALISIILDDVNDNPPIFGVQEILFKVREDLPKGTMIAQIEASDFDSGINGEILFFLKEDTLNNSLFKIDKHSGVIRTQGYLDYENQQVHNLMVCAIDRGTPALTSNMPVVVEVIDVNENRFPPEFDDYVFVSKIKEDSPKGTVVMNISAKDLDEKGPNSEIEYFIRSGDGLGIFSVNDKGSIRTLSHLDVESKKFYWLTLCAQDGAIVPLVSCVQVYIEIENVNDNVPLTNKPVYYPIIKEGSPPKTRVILLNATDDDEDPDTLITYKIISGNPEGFFEINKTTGELLTTERKLDRENQAEHILEIYISDNGQPALYSTTRVVVLVDDINDNAPQFDQRFYKVQVPSSIVTNVSITQIQATDNDIGDNGKISYSIKSGKGKNKFRINSETGLIYVIKPLDPDGEYELVIKAEDYGLPRKSQTARLNVVVIPILEESSFPPKIKTENNVVEVTESDKPGFLVTLIQATDEDSDHLWYNISGGNENNEFYIGHDNGNVLLSKSLNWEFQKFYNLTISVADGTYVVKTKLYVHVVDTNDNRPQFTKELYIVNISESVKEESIIMQLHATDDDEEKKIFYTLHGSKDPSSLHFFRIDSVTGNVIVTQRLDYERIKRHVLTVIAKDQGTPAKRNYAKIIINVYDHNDHYPEFTSKLLQSKIPESSAIKSKVAQLNAIDRDSGKNGEIRYYIVSGNVGNIFEIDNILGTIYLSQNLDILQMQEYMLQVKAVDCGNPPLASQIPVHIIVTMSDNDPPKFNSLTSSIELYENLPVGYFVTKLETRSSSSVFYNIVEGNDEGFFYINPSTGVILVNSKIDYEKNRQFNLTIKGTNMASASSIHNAIVHILDVNDNIPIFIQTDYYGKISESSEPGTYVYCNDSQNSLIFLKTLDADAGQNSILEFTILDEISRQYFEIDSTTGTIKLLQKLDYESKTNFQFNVVVNDKGSPKLFSQNLANVIISVINVNDCPPEFTKKEVNVTLYLPTYEGVRVAQITAIDMDSNNDSDIRYDIVDGNVNNSFEINKFTGEITLRNMSKLDPSYALHVRASDGLFSAIAQVDINVKMIKSPNFLFQKEKYEFSAVENSTKISIIGIVNVIGNLLVENVEFRILNPTNLFEIGKTSGAIKTKGVVLDRESTDEYILIIEAVSLLYKNNKSHFRRAITQVIISILDVNDNCPIFVNLPYYATVSMEDLRGSVIINIRAIDLDANENGEVRYEMKKGNGELFKIDRKSGDISLKQNIDKIDKNYEIIVAAYDNALTPCYAEVPVLIKVVDKSMPIFNKQFYSVSIREDVELFSALSLSIQAESPLQRSLIFTISSGNDDEFFEIDYRTGILYLVNSLDFEKQRSYQLFITATDSVSGVYAEVPVSISVEDANDCYPLIEQENYNITLPENTFLGSQILKIDASDCDFDANSILSYVIESINGEVDSNLFYIDIADGSLYLKHQLNYEECKSYIIVISVNDHGTPSLRSRANVWIEVEDLNDNGPKFIEPSFSSKLSISAKRGQFVTIAKAYDADDCDINKLVYKIVDGNEHQLYSIEETTGLIILQNNQRLQNHKQTILNISVTDGLHTSFARVKINLLPENLHAPVFENQYYEAYVYENDDQDKFIVKVKAIDNDFGIYATLTYEIIGDDMNSIFSVDRNTGSLYTKDSLNREQKSTFDVIVKASDGGGKFGFTLVKVKVVDVNDNAPYFLLKDFKITVKHDVKVNSVIAKISAIDIDENNNSVLNYTMENSTLNPIYMEYLSLGNEGDLRITKSFLNFSNELIEFFVKATDNGDKPLSNILPVSLQVVYSNITIPSFEKAVLNINVEESYSPGSILAKLKVNGNFSVKISLVSESPKFSITENGEIMLMQLLDREVSSVEHIIAMSETSTVPPLYAYIDIFFNVQDENDNFPKFSNIVYNVEIPENAEKGSSVIKVTCVDADEGPNGDVRYYLEDETYSKIFEIDIYSGWITLLSTLDRESQSEYYFNVLASDNGQPKQISKAPVSITVLDCNDNPSIFKQNYQDLFVSENVIPGTVLSRLLVTDLDSQKNHLDFFIVSGDNYSQFQISNSGELFVSKKLDREFIENYNLSVAVTDGKFISYAYIFIIINDENDNFPICLKPRYNIIVNESTPVGSILVEIIAIDRDVNPNNKMRYYLTGNFSDDFFIDKDSGELKIAKQLDREKHSKYILLVHVQDGKELLKECVSEVIIAVSDVNDNNPEFSMKQYIVSIPEDAQINTIVTKIHATDKDFGLNRKLSYSFLEANDFFEITSSNGIIKLTRSLDRENTSIFNISLKAEDYGTPKLYSIANLTIHILDINDNPPVFNLKHYKTFLSEKSPIDSVVLKVHATSEDIGINAEILYLIIGGNEQQKFKIDSKTGVISVNLEIDYEKTKSFFLTVQAIDGGTPPLSSQAFVNITVLDINDNLPQFTQNLYRIRVAENTKKGQIICQITATDEDSEQNGIVMYHIERGDRLNQFSIDEYMGEIYINNDIDRETISSYTLEIRACDNGIPQLCSYVQVLIDVLDINDNPPLFKNSNYSIVLQENKPLGFIIITFELSDADDFPNSSPFTFDFKSGNEGGFFRLEQDGSLRTAARFNHRICDEYVLQIRVFDNGTPPLYSDTWISIKIIEESQYPPVITPLEITVNSYDDDFAGGFLGKIYVSDLDKYDTFTFELAATHGYEYSILRLFNISKNTGELFALKNLDIGLYQINVTVSDGKFISHAIVRLNVEIITNEMVKNSIIIKFGNVTPKDFILSHRKAFIRSIREIMRCGQKDVIIIALNHDQILANENNKTNMLFNSNRSRRRRSYNILEVVFTVQKQQIIPTSENYYSSDEIRYKILKKIEEIEYNSNLLVEELVPNECISSTCVHGECKKQLRIMKNDLHTYYTDVVSYVSPTYIYINNCLCKQGFDGKNCDEPINACSSDPCTVQKKCWPADTAIGYQCICPTGYSGLNCEIQAVKCQNNTCSNFQTPVSFSGKSYAHYKINKSVARSIIESQFSFSLNVRTVQQSGTLVYASGPIDYNIIEILNGALQYRFDLGSGEGLVVVSSVNISDGAWHTIKLERILNTAKVVVDSKHFSQGSAPGVNIILNLQTNDFFVGAEVKPHHTIIGYEDIHRGFIGCMTDLRIGNEMLPLYISGGSTVAALKRFTNVEFHCDPAKVLINLGICSSQPCLNAGFCQDLGDKFKCVCPERFSGKLCEVDLDPCASSPCLYGGHCEHFGPNNYSCICPSHLSGRRCEYGKFCSPNPCKNGGICEEGDGIPHCMCRGFTGTMCENDVDECENHPCGSGATCINEAGSFRCICPSYLTGASCGDPLYSNSISTKIRNFSMENITGIICGVTFVFIFCILMLLCIILKKNYSRTIRQNPDRIKNTYKETTLNSLLQKDKNNKQNTKLSNLEVNHRPISYTQSSTDNNMFSTNTHFVNNLDILRSYGSAGDELENIAFEYQKINLHNQNVNINNENISDVATSSYKTDWCDQMQLKTFCENKLNNGKPIDYHNLPLNRLTSIKSNCGKLIQVTMPNVCQSTFGGEYSSLGQYHWDCSDWVRNSHNPLPDITEVPAEIADSTSFDSNESNESKPKSTSIPKFSMLKVNPVRDISTLPEDLVSDSVDSELQDIQNIRLPLSSNSLSRLSPIYYSENEDYTLNSVNSDEAFLCNKSPYSSNISVHLCEIEDSELEEFLPKRKETPAIPD</sequence>
<evidence type="ECO:0000256" key="12">
    <source>
        <dbReference type="ARBA" id="ARBA00023180"/>
    </source>
</evidence>
<dbReference type="GO" id="GO:0007424">
    <property type="term" value="P:open tracheal system development"/>
    <property type="evidence" value="ECO:0007669"/>
    <property type="project" value="UniProtKB-ARBA"/>
</dbReference>
<dbReference type="FunFam" id="2.60.40.60:FF:000032">
    <property type="entry name" value="FAT atypical cadherin 1"/>
    <property type="match status" value="1"/>
</dbReference>
<dbReference type="Gene3D" id="2.10.25.10">
    <property type="entry name" value="Laminin"/>
    <property type="match status" value="5"/>
</dbReference>
<feature type="domain" description="Cadherin" evidence="19">
    <location>
        <begin position="2757"/>
        <end position="2853"/>
    </location>
</feature>
<feature type="domain" description="Cadherin" evidence="19">
    <location>
        <begin position="617"/>
        <end position="699"/>
    </location>
</feature>
<dbReference type="GO" id="GO:0048589">
    <property type="term" value="P:developmental growth"/>
    <property type="evidence" value="ECO:0007669"/>
    <property type="project" value="UniProtKB-ARBA"/>
</dbReference>
<evidence type="ECO:0000313" key="21">
    <source>
        <dbReference type="Proteomes" id="UP000037069"/>
    </source>
</evidence>
<feature type="domain" description="EGF-like" evidence="18">
    <location>
        <begin position="3862"/>
        <end position="3900"/>
    </location>
</feature>
<dbReference type="SMART" id="SM00179">
    <property type="entry name" value="EGF_CA"/>
    <property type="match status" value="4"/>
</dbReference>
<dbReference type="EMBL" id="JRES01001076">
    <property type="protein sequence ID" value="KNC25725.1"/>
    <property type="molecule type" value="Genomic_DNA"/>
</dbReference>
<dbReference type="InterPro" id="IPR000742">
    <property type="entry name" value="EGF"/>
</dbReference>
<feature type="domain" description="EGF-like" evidence="18">
    <location>
        <begin position="4222"/>
        <end position="4258"/>
    </location>
</feature>
<dbReference type="Gene3D" id="2.60.120.200">
    <property type="match status" value="1"/>
</dbReference>
<dbReference type="GO" id="GO:0030855">
    <property type="term" value="P:epithelial cell differentiation"/>
    <property type="evidence" value="ECO:0007669"/>
    <property type="project" value="UniProtKB-ARBA"/>
</dbReference>
<feature type="domain" description="Cadherin" evidence="19">
    <location>
        <begin position="1810"/>
        <end position="1925"/>
    </location>
</feature>
<dbReference type="FunFam" id="2.60.40.60:FF:000026">
    <property type="entry name" value="FAT atypical cadherin 1"/>
    <property type="match status" value="2"/>
</dbReference>
<dbReference type="Proteomes" id="UP000037069">
    <property type="component" value="Unassembled WGS sequence"/>
</dbReference>
<evidence type="ECO:0000256" key="13">
    <source>
        <dbReference type="PROSITE-ProRule" id="PRU00043"/>
    </source>
</evidence>
<gene>
    <name evidence="20" type="ORF">FF38_01477</name>
</gene>
<feature type="domain" description="Cadherin" evidence="19">
    <location>
        <begin position="53"/>
        <end position="174"/>
    </location>
</feature>
<feature type="domain" description="Cadherin" evidence="19">
    <location>
        <begin position="503"/>
        <end position="608"/>
    </location>
</feature>
<keyword evidence="10 15" id="KW-0472">Membrane</keyword>
<name>A0A0L0C098_LUCCU</name>
<keyword evidence="7 13" id="KW-0106">Calcium</keyword>
<keyword evidence="5 16" id="KW-0732">Signal</keyword>
<dbReference type="Gene3D" id="2.60.40.60">
    <property type="entry name" value="Cadherins"/>
    <property type="match status" value="33"/>
</dbReference>
<evidence type="ECO:0000256" key="5">
    <source>
        <dbReference type="ARBA" id="ARBA00022729"/>
    </source>
</evidence>
<feature type="domain" description="EGF-like" evidence="18">
    <location>
        <begin position="4147"/>
        <end position="4184"/>
    </location>
</feature>
<evidence type="ECO:0000256" key="4">
    <source>
        <dbReference type="ARBA" id="ARBA00022692"/>
    </source>
</evidence>
<evidence type="ECO:0000259" key="19">
    <source>
        <dbReference type="PROSITE" id="PS50268"/>
    </source>
</evidence>